<dbReference type="InterPro" id="IPR008979">
    <property type="entry name" value="Galactose-bd-like_sf"/>
</dbReference>
<protein>
    <submittedName>
        <fullName evidence="9">Glycoside hydrolase superfamily</fullName>
    </submittedName>
</protein>
<evidence type="ECO:0000256" key="3">
    <source>
        <dbReference type="ARBA" id="ARBA00023295"/>
    </source>
</evidence>
<dbReference type="AlphaFoldDB" id="A0AAN7B4J0"/>
<dbReference type="SUPFAM" id="SSF51445">
    <property type="entry name" value="(Trans)glycosidases"/>
    <property type="match status" value="1"/>
</dbReference>
<dbReference type="Proteomes" id="UP001301769">
    <property type="component" value="Unassembled WGS sequence"/>
</dbReference>
<dbReference type="InterPro" id="IPR051913">
    <property type="entry name" value="GH2_Domain-Containing"/>
</dbReference>
<dbReference type="GO" id="GO:0004553">
    <property type="term" value="F:hydrolase activity, hydrolyzing O-glycosyl compounds"/>
    <property type="evidence" value="ECO:0007669"/>
    <property type="project" value="InterPro"/>
</dbReference>
<evidence type="ECO:0000259" key="8">
    <source>
        <dbReference type="Pfam" id="PF02837"/>
    </source>
</evidence>
<dbReference type="SUPFAM" id="SSF49785">
    <property type="entry name" value="Galactose-binding domain-like"/>
    <property type="match status" value="1"/>
</dbReference>
<feature type="domain" description="Glycoside hydrolase family 2 catalytic" evidence="7">
    <location>
        <begin position="375"/>
        <end position="496"/>
    </location>
</feature>
<feature type="region of interest" description="Disordered" evidence="4">
    <location>
        <begin position="26"/>
        <end position="59"/>
    </location>
</feature>
<dbReference type="GO" id="GO:0005975">
    <property type="term" value="P:carbohydrate metabolic process"/>
    <property type="evidence" value="ECO:0007669"/>
    <property type="project" value="InterPro"/>
</dbReference>
<dbReference type="Pfam" id="PF00703">
    <property type="entry name" value="Glyco_hydro_2"/>
    <property type="match status" value="1"/>
</dbReference>
<comment type="similarity">
    <text evidence="1">Belongs to the glycosyl hydrolase 2 family.</text>
</comment>
<dbReference type="Pfam" id="PF02837">
    <property type="entry name" value="Glyco_hydro_2_N"/>
    <property type="match status" value="1"/>
</dbReference>
<reference evidence="9" key="1">
    <citation type="journal article" date="2023" name="Mol. Phylogenet. Evol.">
        <title>Genome-scale phylogeny and comparative genomics of the fungal order Sordariales.</title>
        <authorList>
            <person name="Hensen N."/>
            <person name="Bonometti L."/>
            <person name="Westerberg I."/>
            <person name="Brannstrom I.O."/>
            <person name="Guillou S."/>
            <person name="Cros-Aarteil S."/>
            <person name="Calhoun S."/>
            <person name="Haridas S."/>
            <person name="Kuo A."/>
            <person name="Mondo S."/>
            <person name="Pangilinan J."/>
            <person name="Riley R."/>
            <person name="LaButti K."/>
            <person name="Andreopoulos B."/>
            <person name="Lipzen A."/>
            <person name="Chen C."/>
            <person name="Yan M."/>
            <person name="Daum C."/>
            <person name="Ng V."/>
            <person name="Clum A."/>
            <person name="Steindorff A."/>
            <person name="Ohm R.A."/>
            <person name="Martin F."/>
            <person name="Silar P."/>
            <person name="Natvig D.O."/>
            <person name="Lalanne C."/>
            <person name="Gautier V."/>
            <person name="Ament-Velasquez S.L."/>
            <person name="Kruys A."/>
            <person name="Hutchinson M.I."/>
            <person name="Powell A.J."/>
            <person name="Barry K."/>
            <person name="Miller A.N."/>
            <person name="Grigoriev I.V."/>
            <person name="Debuchy R."/>
            <person name="Gladieux P."/>
            <person name="Hiltunen Thoren M."/>
            <person name="Johannesson H."/>
        </authorList>
    </citation>
    <scope>NUCLEOTIDE SEQUENCE</scope>
    <source>
        <strain evidence="9">PSN293</strain>
    </source>
</reference>
<reference evidence="9" key="2">
    <citation type="submission" date="2023-05" db="EMBL/GenBank/DDBJ databases">
        <authorList>
            <consortium name="Lawrence Berkeley National Laboratory"/>
            <person name="Steindorff A."/>
            <person name="Hensen N."/>
            <person name="Bonometti L."/>
            <person name="Westerberg I."/>
            <person name="Brannstrom I.O."/>
            <person name="Guillou S."/>
            <person name="Cros-Aarteil S."/>
            <person name="Calhoun S."/>
            <person name="Haridas S."/>
            <person name="Kuo A."/>
            <person name="Mondo S."/>
            <person name="Pangilinan J."/>
            <person name="Riley R."/>
            <person name="Labutti K."/>
            <person name="Andreopoulos B."/>
            <person name="Lipzen A."/>
            <person name="Chen C."/>
            <person name="Yanf M."/>
            <person name="Daum C."/>
            <person name="Ng V."/>
            <person name="Clum A."/>
            <person name="Ohm R."/>
            <person name="Martin F."/>
            <person name="Silar P."/>
            <person name="Natvig D."/>
            <person name="Lalanne C."/>
            <person name="Gautier V."/>
            <person name="Ament-Velasquez S.L."/>
            <person name="Kruys A."/>
            <person name="Hutchinson M.I."/>
            <person name="Powell A.J."/>
            <person name="Barry K."/>
            <person name="Miller A.N."/>
            <person name="Grigoriev I.V."/>
            <person name="Debuchy R."/>
            <person name="Gladieux P."/>
            <person name="Thoren M.H."/>
            <person name="Johannesson H."/>
        </authorList>
    </citation>
    <scope>NUCLEOTIDE SEQUENCE</scope>
    <source>
        <strain evidence="9">PSN293</strain>
    </source>
</reference>
<name>A0AAN7B4J0_9PEZI</name>
<keyword evidence="2 9" id="KW-0378">Hydrolase</keyword>
<feature type="domain" description="Glycosyl hydrolases family 2 sugar binding" evidence="8">
    <location>
        <begin position="127"/>
        <end position="233"/>
    </location>
</feature>
<evidence type="ECO:0000259" key="6">
    <source>
        <dbReference type="Pfam" id="PF00703"/>
    </source>
</evidence>
<feature type="signal peptide" evidence="5">
    <location>
        <begin position="1"/>
        <end position="21"/>
    </location>
</feature>
<keyword evidence="10" id="KW-1185">Reference proteome</keyword>
<sequence length="642" mass="72698">MFRITLLSALLSVLLPLTVTGLPSHADPAIPRVPTKRDRTPYQLKPPPLDTPWTSKVGTNPWPEHPRPRLFREDWLSLNGIWGFEAFNRQEDVPASPPQVVALPQEVLVPSCIESGISGIMRLDVMHMYFARSFKIPSSWKRNNRVMLIFEAIDYEATVYVNGQKVGFNRGGYFRFSFDITEFIKLGESNELQVFVFDPTDTTGYRIPKGKQTLRPSHIWYTPCSGIWQSVWLESVPEHHITDLDLVADMNGQVTYHVYTSTNESTPVGISMFEAKSDSSPGQGNMVLTHKAVSNQKGTAKLASPKLWTPDSPNLYTIKIKMGEDEVTSYTGFRTISSGTVKGVKRPLLNGQFVFQFGTLDQGYWPDGIHTPPTLEAMVYDLQLLKKIGMNMVRKHIKIEPDLFYQACDKLGLLVIQDMPAMDPNVDLPPSAEQQVEFERQVDLMVSQFKGYTSIVTWVMYNEGWGQITSPDYPEFRIAERIRQLDPTRLVNAVTGWNDHGAGDFHDNHHYADPQCGTPWSSLASTPYDPNRIGFQGEYGGLGHVPAKDNLWPIEKAVNDINQTYEINIDLPSYHYRSHILFTLLKDQVAMHSCSGAVYTQTTDVEGEVNGLMTYDRRVVRIDIDQWRDDIRALFEAAKGRT</sequence>
<dbReference type="InterPro" id="IPR006103">
    <property type="entry name" value="Glyco_hydro_2_cat"/>
</dbReference>
<keyword evidence="3" id="KW-0326">Glycosidase</keyword>
<evidence type="ECO:0000256" key="1">
    <source>
        <dbReference type="ARBA" id="ARBA00007401"/>
    </source>
</evidence>
<dbReference type="InterPro" id="IPR013783">
    <property type="entry name" value="Ig-like_fold"/>
</dbReference>
<evidence type="ECO:0000256" key="4">
    <source>
        <dbReference type="SAM" id="MobiDB-lite"/>
    </source>
</evidence>
<evidence type="ECO:0000256" key="2">
    <source>
        <dbReference type="ARBA" id="ARBA00022801"/>
    </source>
</evidence>
<dbReference type="Pfam" id="PF02836">
    <property type="entry name" value="Glyco_hydro_2_C"/>
    <property type="match status" value="1"/>
</dbReference>
<accession>A0AAN7B4J0</accession>
<dbReference type="SUPFAM" id="SSF49303">
    <property type="entry name" value="beta-Galactosidase/glucuronidase domain"/>
    <property type="match status" value="1"/>
</dbReference>
<feature type="domain" description="Glycoside hydrolase family 2 immunoglobulin-like beta-sandwich" evidence="6">
    <location>
        <begin position="246"/>
        <end position="334"/>
    </location>
</feature>
<dbReference type="InterPro" id="IPR036156">
    <property type="entry name" value="Beta-gal/glucu_dom_sf"/>
</dbReference>
<dbReference type="InterPro" id="IPR017853">
    <property type="entry name" value="GH"/>
</dbReference>
<comment type="caution">
    <text evidence="9">The sequence shown here is derived from an EMBL/GenBank/DDBJ whole genome shotgun (WGS) entry which is preliminary data.</text>
</comment>
<evidence type="ECO:0000256" key="5">
    <source>
        <dbReference type="SAM" id="SignalP"/>
    </source>
</evidence>
<proteinExistence type="inferred from homology"/>
<evidence type="ECO:0000313" key="10">
    <source>
        <dbReference type="Proteomes" id="UP001301769"/>
    </source>
</evidence>
<evidence type="ECO:0000259" key="7">
    <source>
        <dbReference type="Pfam" id="PF02836"/>
    </source>
</evidence>
<dbReference type="InterPro" id="IPR006102">
    <property type="entry name" value="Ig-like_GH2"/>
</dbReference>
<dbReference type="PANTHER" id="PTHR42732:SF2">
    <property type="entry name" value="BETA-MANNOSIDASE"/>
    <property type="match status" value="1"/>
</dbReference>
<organism evidence="9 10">
    <name type="scientific">Rhypophila decipiens</name>
    <dbReference type="NCBI Taxonomy" id="261697"/>
    <lineage>
        <taxon>Eukaryota</taxon>
        <taxon>Fungi</taxon>
        <taxon>Dikarya</taxon>
        <taxon>Ascomycota</taxon>
        <taxon>Pezizomycotina</taxon>
        <taxon>Sordariomycetes</taxon>
        <taxon>Sordariomycetidae</taxon>
        <taxon>Sordariales</taxon>
        <taxon>Naviculisporaceae</taxon>
        <taxon>Rhypophila</taxon>
    </lineage>
</organism>
<gene>
    <name evidence="9" type="ORF">QBC37DRAFT_454221</name>
</gene>
<feature type="chain" id="PRO_5042835968" evidence="5">
    <location>
        <begin position="22"/>
        <end position="642"/>
    </location>
</feature>
<dbReference type="Gene3D" id="2.60.120.260">
    <property type="entry name" value="Galactose-binding domain-like"/>
    <property type="match status" value="1"/>
</dbReference>
<dbReference type="Gene3D" id="3.20.20.80">
    <property type="entry name" value="Glycosidases"/>
    <property type="match status" value="1"/>
</dbReference>
<dbReference type="InterPro" id="IPR006104">
    <property type="entry name" value="Glyco_hydro_2_N"/>
</dbReference>
<keyword evidence="5" id="KW-0732">Signal</keyword>
<evidence type="ECO:0000313" key="9">
    <source>
        <dbReference type="EMBL" id="KAK4207910.1"/>
    </source>
</evidence>
<dbReference type="PANTHER" id="PTHR42732">
    <property type="entry name" value="BETA-GALACTOSIDASE"/>
    <property type="match status" value="1"/>
</dbReference>
<dbReference type="Gene3D" id="2.60.40.10">
    <property type="entry name" value="Immunoglobulins"/>
    <property type="match status" value="1"/>
</dbReference>
<dbReference type="EMBL" id="MU858267">
    <property type="protein sequence ID" value="KAK4207910.1"/>
    <property type="molecule type" value="Genomic_DNA"/>
</dbReference>